<proteinExistence type="predicted"/>
<gene>
    <name evidence="2" type="ORF">ONZ51_g222</name>
</gene>
<comment type="caution">
    <text evidence="2">The sequence shown here is derived from an EMBL/GenBank/DDBJ whole genome shotgun (WGS) entry which is preliminary data.</text>
</comment>
<reference evidence="2" key="1">
    <citation type="submission" date="2022-11" db="EMBL/GenBank/DDBJ databases">
        <title>Genome Sequence of Cubamyces cubensis.</title>
        <authorList>
            <person name="Buettner E."/>
        </authorList>
    </citation>
    <scope>NUCLEOTIDE SEQUENCE</scope>
    <source>
        <strain evidence="2">MPL-01</strain>
    </source>
</reference>
<evidence type="ECO:0000256" key="1">
    <source>
        <dbReference type="SAM" id="MobiDB-lite"/>
    </source>
</evidence>
<protein>
    <submittedName>
        <fullName evidence="2">Uncharacterized protein</fullName>
    </submittedName>
</protein>
<organism evidence="2 3">
    <name type="scientific">Trametes cubensis</name>
    <dbReference type="NCBI Taxonomy" id="1111947"/>
    <lineage>
        <taxon>Eukaryota</taxon>
        <taxon>Fungi</taxon>
        <taxon>Dikarya</taxon>
        <taxon>Basidiomycota</taxon>
        <taxon>Agaricomycotina</taxon>
        <taxon>Agaricomycetes</taxon>
        <taxon>Polyporales</taxon>
        <taxon>Polyporaceae</taxon>
        <taxon>Trametes</taxon>
    </lineage>
</organism>
<sequence length="236" mass="25933">MSSADNFGTVVNAFSTVSMAFNAAQLARALWMRHCPNKARIDELRDIVTEWRKWRARLSPEERVYIEAHRPGFLDQMATELSIADQTIESLWGDYRDAVNSSWATYYPLGTLGGDFSRTEKTVKKTEAEFWTTTQRLRAAHTAQLQAAVQGTGHGTNPLQTPPGTTPTPHAHAGGAAARHNTAALAQIQNSMTALMSRIPLDRVRNYNIRQAVQGASAFVANLVYTTQTNVAGSSV</sequence>
<accession>A0AAD7U4H3</accession>
<dbReference type="EMBL" id="JAPEVG010000002">
    <property type="protein sequence ID" value="KAJ8502135.1"/>
    <property type="molecule type" value="Genomic_DNA"/>
</dbReference>
<keyword evidence="3" id="KW-1185">Reference proteome</keyword>
<feature type="region of interest" description="Disordered" evidence="1">
    <location>
        <begin position="149"/>
        <end position="174"/>
    </location>
</feature>
<dbReference type="Proteomes" id="UP001215151">
    <property type="component" value="Unassembled WGS sequence"/>
</dbReference>
<dbReference type="AlphaFoldDB" id="A0AAD7U4H3"/>
<evidence type="ECO:0000313" key="3">
    <source>
        <dbReference type="Proteomes" id="UP001215151"/>
    </source>
</evidence>
<evidence type="ECO:0000313" key="2">
    <source>
        <dbReference type="EMBL" id="KAJ8502135.1"/>
    </source>
</evidence>
<name>A0AAD7U4H3_9APHY</name>